<evidence type="ECO:0000313" key="3">
    <source>
        <dbReference type="Proteomes" id="UP001595705"/>
    </source>
</evidence>
<protein>
    <recommendedName>
        <fullName evidence="4">DoxX family protein</fullName>
    </recommendedName>
</protein>
<feature type="transmembrane region" description="Helical" evidence="1">
    <location>
        <begin position="20"/>
        <end position="40"/>
    </location>
</feature>
<dbReference type="EMBL" id="JBHRYA010000003">
    <property type="protein sequence ID" value="MFC3715952.1"/>
    <property type="molecule type" value="Genomic_DNA"/>
</dbReference>
<keyword evidence="1" id="KW-1133">Transmembrane helix</keyword>
<proteinExistence type="predicted"/>
<dbReference type="RefSeq" id="WP_386743043.1">
    <property type="nucleotide sequence ID" value="NZ_JBHRYA010000003.1"/>
</dbReference>
<evidence type="ECO:0000256" key="1">
    <source>
        <dbReference type="SAM" id="Phobius"/>
    </source>
</evidence>
<keyword evidence="1" id="KW-0812">Transmembrane</keyword>
<accession>A0ABV7XKS9</accession>
<name>A0ABV7XKS9_9GAMM</name>
<evidence type="ECO:0008006" key="4">
    <source>
        <dbReference type="Google" id="ProtNLM"/>
    </source>
</evidence>
<keyword evidence="3" id="KW-1185">Reference proteome</keyword>
<sequence>MLHIAGLIERRFPDLPMNPAKVLLAASALLAAAGITLAALR</sequence>
<comment type="caution">
    <text evidence="2">The sequence shown here is derived from an EMBL/GenBank/DDBJ whole genome shotgun (WGS) entry which is preliminary data.</text>
</comment>
<dbReference type="Proteomes" id="UP001595705">
    <property type="component" value="Unassembled WGS sequence"/>
</dbReference>
<reference evidence="3" key="1">
    <citation type="journal article" date="2019" name="Int. J. Syst. Evol. Microbiol.">
        <title>The Global Catalogue of Microorganisms (GCM) 10K type strain sequencing project: providing services to taxonomists for standard genome sequencing and annotation.</title>
        <authorList>
            <consortium name="The Broad Institute Genomics Platform"/>
            <consortium name="The Broad Institute Genome Sequencing Center for Infectious Disease"/>
            <person name="Wu L."/>
            <person name="Ma J."/>
        </authorList>
    </citation>
    <scope>NUCLEOTIDE SEQUENCE [LARGE SCALE GENOMIC DNA]</scope>
    <source>
        <strain evidence="3">KCTC 42441</strain>
    </source>
</reference>
<keyword evidence="1" id="KW-0472">Membrane</keyword>
<gene>
    <name evidence="2" type="ORF">ACFONC_07305</name>
</gene>
<organism evidence="2 3">
    <name type="scientific">Luteimonas soli</name>
    <dbReference type="NCBI Taxonomy" id="1648966"/>
    <lineage>
        <taxon>Bacteria</taxon>
        <taxon>Pseudomonadati</taxon>
        <taxon>Pseudomonadota</taxon>
        <taxon>Gammaproteobacteria</taxon>
        <taxon>Lysobacterales</taxon>
        <taxon>Lysobacteraceae</taxon>
        <taxon>Luteimonas</taxon>
    </lineage>
</organism>
<evidence type="ECO:0000313" key="2">
    <source>
        <dbReference type="EMBL" id="MFC3715952.1"/>
    </source>
</evidence>